<dbReference type="EMBL" id="QUZK01000034">
    <property type="protein sequence ID" value="RFF30578.1"/>
    <property type="molecule type" value="Genomic_DNA"/>
</dbReference>
<dbReference type="InterPro" id="IPR051910">
    <property type="entry name" value="ComF/GntX_DNA_util-trans"/>
</dbReference>
<accession>A0A3E1K941</accession>
<comment type="caution">
    <text evidence="3">The sequence shown here is derived from an EMBL/GenBank/DDBJ whole genome shotgun (WGS) entry which is preliminary data.</text>
</comment>
<dbReference type="InterPro" id="IPR000836">
    <property type="entry name" value="PRTase_dom"/>
</dbReference>
<dbReference type="InterPro" id="IPR029057">
    <property type="entry name" value="PRTase-like"/>
</dbReference>
<organism evidence="3 4">
    <name type="scientific">Wenzhouxiangella sediminis</name>
    <dbReference type="NCBI Taxonomy" id="1792836"/>
    <lineage>
        <taxon>Bacteria</taxon>
        <taxon>Pseudomonadati</taxon>
        <taxon>Pseudomonadota</taxon>
        <taxon>Gammaproteobacteria</taxon>
        <taxon>Chromatiales</taxon>
        <taxon>Wenzhouxiangellaceae</taxon>
        <taxon>Wenzhouxiangella</taxon>
    </lineage>
</organism>
<proteinExistence type="inferred from homology"/>
<comment type="similarity">
    <text evidence="1">Belongs to the ComF/GntX family.</text>
</comment>
<name>A0A3E1K941_9GAMM</name>
<sequence>MRSGGVVSSVIGRLMPSVCLICGCRGRPGLDCCAGCEADLPAIADQCRQCGLPMPTPTRACGRCSRRPPAFRRTWPAFAYTGPVERLVHRFKFHRDLASGRLLANLTARRLAAVGAHRPQALVPVPLHWRRHLWRGFNQSGMLADDLSRQLGGIPVAAMLNRSRATPAQSALPAASRGANVRGAFRARLPGGRVRHVALVDDVMTTGTTLDACARVLRQAGVEWVDVWVVARA</sequence>
<protein>
    <submittedName>
        <fullName evidence="3">ComF family protein</fullName>
    </submittedName>
</protein>
<feature type="domain" description="Phosphoribosyltransferase" evidence="2">
    <location>
        <begin position="142"/>
        <end position="231"/>
    </location>
</feature>
<dbReference type="Pfam" id="PF00156">
    <property type="entry name" value="Pribosyltran"/>
    <property type="match status" value="1"/>
</dbReference>
<dbReference type="Gene3D" id="3.40.50.2020">
    <property type="match status" value="1"/>
</dbReference>
<dbReference type="CDD" id="cd06223">
    <property type="entry name" value="PRTases_typeI"/>
    <property type="match status" value="1"/>
</dbReference>
<dbReference type="Proteomes" id="UP000260351">
    <property type="component" value="Unassembled WGS sequence"/>
</dbReference>
<dbReference type="AlphaFoldDB" id="A0A3E1K941"/>
<evidence type="ECO:0000313" key="4">
    <source>
        <dbReference type="Proteomes" id="UP000260351"/>
    </source>
</evidence>
<dbReference type="SUPFAM" id="SSF53271">
    <property type="entry name" value="PRTase-like"/>
    <property type="match status" value="1"/>
</dbReference>
<dbReference type="PROSITE" id="PS51257">
    <property type="entry name" value="PROKAR_LIPOPROTEIN"/>
    <property type="match status" value="1"/>
</dbReference>
<dbReference type="PANTHER" id="PTHR47505:SF1">
    <property type="entry name" value="DNA UTILIZATION PROTEIN YHGH"/>
    <property type="match status" value="1"/>
</dbReference>
<dbReference type="PANTHER" id="PTHR47505">
    <property type="entry name" value="DNA UTILIZATION PROTEIN YHGH"/>
    <property type="match status" value="1"/>
</dbReference>
<keyword evidence="4" id="KW-1185">Reference proteome</keyword>
<evidence type="ECO:0000313" key="3">
    <source>
        <dbReference type="EMBL" id="RFF30578.1"/>
    </source>
</evidence>
<evidence type="ECO:0000259" key="2">
    <source>
        <dbReference type="Pfam" id="PF00156"/>
    </source>
</evidence>
<dbReference type="OrthoDB" id="9793412at2"/>
<gene>
    <name evidence="3" type="ORF">DZC52_07560</name>
</gene>
<reference evidence="3 4" key="1">
    <citation type="submission" date="2018-08" db="EMBL/GenBank/DDBJ databases">
        <title>Wenzhouxiangella salilacus sp. nov., a novel bacterium isolated from a saline lake in Xinjiang Province, China.</title>
        <authorList>
            <person name="Han S."/>
        </authorList>
    </citation>
    <scope>NUCLEOTIDE SEQUENCE [LARGE SCALE GENOMIC DNA]</scope>
    <source>
        <strain evidence="3 4">XDB06</strain>
    </source>
</reference>
<evidence type="ECO:0000256" key="1">
    <source>
        <dbReference type="ARBA" id="ARBA00008007"/>
    </source>
</evidence>